<protein>
    <submittedName>
        <fullName evidence="2">Uncharacterized protein</fullName>
    </submittedName>
</protein>
<gene>
    <name evidence="2" type="ORF">AVDCRST_MAG93-7057</name>
</gene>
<name>A0A6J4M454_9CHLR</name>
<evidence type="ECO:0000256" key="1">
    <source>
        <dbReference type="SAM" id="MobiDB-lite"/>
    </source>
</evidence>
<accession>A0A6J4M454</accession>
<reference evidence="2" key="1">
    <citation type="submission" date="2020-02" db="EMBL/GenBank/DDBJ databases">
        <authorList>
            <person name="Meier V. D."/>
        </authorList>
    </citation>
    <scope>NUCLEOTIDE SEQUENCE</scope>
    <source>
        <strain evidence="2">AVDCRST_MAG93</strain>
    </source>
</reference>
<feature type="compositionally biased region" description="Basic and acidic residues" evidence="1">
    <location>
        <begin position="1"/>
        <end position="19"/>
    </location>
</feature>
<dbReference type="AlphaFoldDB" id="A0A6J4M454"/>
<feature type="non-terminal residue" evidence="2">
    <location>
        <position position="100"/>
    </location>
</feature>
<sequence>MEASHADRLPPRRPSDEAMAKQLGLAKAQGDAFGQAVEHTGAHGIVVAAVKNWPRLLAHMNGLTAQGMPDERRLKMAQCEVCHNEYDKAFQVIMGGQSHV</sequence>
<organism evidence="2">
    <name type="scientific">uncultured Chloroflexia bacterium</name>
    <dbReference type="NCBI Taxonomy" id="1672391"/>
    <lineage>
        <taxon>Bacteria</taxon>
        <taxon>Bacillati</taxon>
        <taxon>Chloroflexota</taxon>
        <taxon>Chloroflexia</taxon>
        <taxon>environmental samples</taxon>
    </lineage>
</organism>
<dbReference type="EMBL" id="CADCTR010002382">
    <property type="protein sequence ID" value="CAA9349781.1"/>
    <property type="molecule type" value="Genomic_DNA"/>
</dbReference>
<feature type="region of interest" description="Disordered" evidence="1">
    <location>
        <begin position="1"/>
        <end position="23"/>
    </location>
</feature>
<proteinExistence type="predicted"/>
<evidence type="ECO:0000313" key="2">
    <source>
        <dbReference type="EMBL" id="CAA9349781.1"/>
    </source>
</evidence>